<dbReference type="PATRIC" id="fig|1393034.3.peg.1125"/>
<dbReference type="STRING" id="1393034.HMPREF3192_01157"/>
<sequence length="151" mass="16780">MPSAILLSARLLSAAARNAEHDAERIAEKTDKNSTPSVSNEARHIRHIAVELMLSTTISDELMAEKAPIPMSADERCKARKRVAQNLAALEHSLNNIMSFEQFFEALEKRGLMLDQRYFKATSPVAASTRISCNPFSVRLTRRALSDVKAL</sequence>
<name>A0A133XSK3_9ACTN</name>
<proteinExistence type="predicted"/>
<keyword evidence="2" id="KW-1185">Reference proteome</keyword>
<organism evidence="1 2">
    <name type="scientific">Atopobium deltae</name>
    <dbReference type="NCBI Taxonomy" id="1393034"/>
    <lineage>
        <taxon>Bacteria</taxon>
        <taxon>Bacillati</taxon>
        <taxon>Actinomycetota</taxon>
        <taxon>Coriobacteriia</taxon>
        <taxon>Coriobacteriales</taxon>
        <taxon>Atopobiaceae</taxon>
        <taxon>Atopobium</taxon>
    </lineage>
</organism>
<accession>A0A133XSK3</accession>
<evidence type="ECO:0000313" key="2">
    <source>
        <dbReference type="Proteomes" id="UP000070675"/>
    </source>
</evidence>
<evidence type="ECO:0000313" key="1">
    <source>
        <dbReference type="EMBL" id="KXB33924.1"/>
    </source>
</evidence>
<gene>
    <name evidence="1" type="ORF">HMPREF3192_01157</name>
</gene>
<dbReference type="Proteomes" id="UP000070675">
    <property type="component" value="Unassembled WGS sequence"/>
</dbReference>
<comment type="caution">
    <text evidence="1">The sequence shown here is derived from an EMBL/GenBank/DDBJ whole genome shotgun (WGS) entry which is preliminary data.</text>
</comment>
<dbReference type="AlphaFoldDB" id="A0A133XSK3"/>
<protein>
    <submittedName>
        <fullName evidence="1">Uncharacterized protein</fullName>
    </submittedName>
</protein>
<dbReference type="EMBL" id="LSCR01000029">
    <property type="protein sequence ID" value="KXB33924.1"/>
    <property type="molecule type" value="Genomic_DNA"/>
</dbReference>
<dbReference type="RefSeq" id="WP_156422870.1">
    <property type="nucleotide sequence ID" value="NZ_KQ959507.1"/>
</dbReference>
<reference evidence="2" key="1">
    <citation type="submission" date="2016-01" db="EMBL/GenBank/DDBJ databases">
        <authorList>
            <person name="Mitreva M."/>
            <person name="Pepin K.H."/>
            <person name="Mihindukulasuriya K.A."/>
            <person name="Fulton R."/>
            <person name="Fronick C."/>
            <person name="O'Laughlin M."/>
            <person name="Miner T."/>
            <person name="Herter B."/>
            <person name="Rosa B.A."/>
            <person name="Cordes M."/>
            <person name="Tomlinson C."/>
            <person name="Wollam A."/>
            <person name="Palsikar V.B."/>
            <person name="Mardis E.R."/>
            <person name="Wilson R.K."/>
        </authorList>
    </citation>
    <scope>NUCLEOTIDE SEQUENCE [LARGE SCALE GENOMIC DNA]</scope>
    <source>
        <strain evidence="2">DNF00019</strain>
    </source>
</reference>